<feature type="domain" description="VTT" evidence="8">
    <location>
        <begin position="52"/>
        <end position="185"/>
    </location>
</feature>
<dbReference type="Pfam" id="PF09335">
    <property type="entry name" value="VTT_dom"/>
    <property type="match status" value="1"/>
</dbReference>
<comment type="subcellular location">
    <subcellularLocation>
        <location evidence="1 7">Cell membrane</location>
        <topology evidence="1 7">Multi-pass membrane protein</topology>
    </subcellularLocation>
</comment>
<dbReference type="GeneID" id="90161391"/>
<dbReference type="OMA" id="GTSMFKP"/>
<feature type="transmembrane region" description="Helical" evidence="7">
    <location>
        <begin position="81"/>
        <end position="102"/>
    </location>
</feature>
<comment type="caution">
    <text evidence="9">The sequence shown here is derived from an EMBL/GenBank/DDBJ whole genome shotgun (WGS) entry which is preliminary data.</text>
</comment>
<dbReference type="AlphaFoldDB" id="A0A846WJR4"/>
<dbReference type="InterPro" id="IPR032818">
    <property type="entry name" value="DedA-like"/>
</dbReference>
<feature type="transmembrane region" description="Helical" evidence="7">
    <location>
        <begin position="199"/>
        <end position="217"/>
    </location>
</feature>
<feature type="transmembrane region" description="Helical" evidence="7">
    <location>
        <begin position="25"/>
        <end position="49"/>
    </location>
</feature>
<dbReference type="PANTHER" id="PTHR30353:SF0">
    <property type="entry name" value="TRANSMEMBRANE PROTEIN"/>
    <property type="match status" value="1"/>
</dbReference>
<organism evidence="9 10">
    <name type="scientific">Gordonia polyisoprenivorans</name>
    <dbReference type="NCBI Taxonomy" id="84595"/>
    <lineage>
        <taxon>Bacteria</taxon>
        <taxon>Bacillati</taxon>
        <taxon>Actinomycetota</taxon>
        <taxon>Actinomycetes</taxon>
        <taxon>Mycobacteriales</taxon>
        <taxon>Gordoniaceae</taxon>
        <taxon>Gordonia</taxon>
    </lineage>
</organism>
<evidence type="ECO:0000256" key="2">
    <source>
        <dbReference type="ARBA" id="ARBA00010792"/>
    </source>
</evidence>
<evidence type="ECO:0000256" key="5">
    <source>
        <dbReference type="ARBA" id="ARBA00022989"/>
    </source>
</evidence>
<comment type="similarity">
    <text evidence="2 7">Belongs to the DedA family.</text>
</comment>
<dbReference type="InterPro" id="IPR032816">
    <property type="entry name" value="VTT_dom"/>
</dbReference>
<keyword evidence="6 7" id="KW-0472">Membrane</keyword>
<evidence type="ECO:0000256" key="7">
    <source>
        <dbReference type="RuleBase" id="RU367016"/>
    </source>
</evidence>
<dbReference type="RefSeq" id="WP_006371872.1">
    <property type="nucleotide sequence ID" value="NZ_CP073075.1"/>
</dbReference>
<gene>
    <name evidence="9" type="ORF">HGA05_09360</name>
</gene>
<sequence>MIDSALAHTTTTVVALPGILDPINVLSWFGAWAFWGLLLVILIESGVLFPVLPGDSLLFVAGMVVAAGAGGTEGIDKFASLWQLLVFVPIAAIIGGQIGYWIGRFIGTEMFKPDARFLKERYLVEANEFFEKHGPITIFLARFVPIVRTLAPIVAGAARMKWAVFAVYNVVGAIVWGAGIVLLGYWLGRFEFIQKLIEPIFILIVILSIAPMLIEWYRRRRAAKRAPVPDVAAADVTAAPADDRRTDTV</sequence>
<evidence type="ECO:0000256" key="4">
    <source>
        <dbReference type="ARBA" id="ARBA00022692"/>
    </source>
</evidence>
<evidence type="ECO:0000259" key="8">
    <source>
        <dbReference type="Pfam" id="PF09335"/>
    </source>
</evidence>
<evidence type="ECO:0000313" key="9">
    <source>
        <dbReference type="EMBL" id="NKY01778.1"/>
    </source>
</evidence>
<keyword evidence="5 7" id="KW-1133">Transmembrane helix</keyword>
<dbReference type="Proteomes" id="UP000563898">
    <property type="component" value="Unassembled WGS sequence"/>
</dbReference>
<dbReference type="EMBL" id="JAAXPC010000004">
    <property type="protein sequence ID" value="NKY01778.1"/>
    <property type="molecule type" value="Genomic_DNA"/>
</dbReference>
<evidence type="ECO:0000256" key="1">
    <source>
        <dbReference type="ARBA" id="ARBA00004651"/>
    </source>
</evidence>
<reference evidence="9 10" key="1">
    <citation type="submission" date="2020-04" db="EMBL/GenBank/DDBJ databases">
        <title>MicrobeNet Type strains.</title>
        <authorList>
            <person name="Nicholson A.C."/>
        </authorList>
    </citation>
    <scope>NUCLEOTIDE SEQUENCE [LARGE SCALE GENOMIC DNA]</scope>
    <source>
        <strain evidence="9 10">ATCC BAA-14</strain>
    </source>
</reference>
<dbReference type="GO" id="GO:0005886">
    <property type="term" value="C:plasma membrane"/>
    <property type="evidence" value="ECO:0007669"/>
    <property type="project" value="UniProtKB-SubCell"/>
</dbReference>
<evidence type="ECO:0000313" key="10">
    <source>
        <dbReference type="Proteomes" id="UP000563898"/>
    </source>
</evidence>
<evidence type="ECO:0000256" key="3">
    <source>
        <dbReference type="ARBA" id="ARBA00022475"/>
    </source>
</evidence>
<feature type="transmembrane region" description="Helical" evidence="7">
    <location>
        <begin position="162"/>
        <end position="187"/>
    </location>
</feature>
<name>A0A846WJR4_9ACTN</name>
<feature type="transmembrane region" description="Helical" evidence="7">
    <location>
        <begin position="56"/>
        <end position="75"/>
    </location>
</feature>
<accession>A0A846WJR4</accession>
<dbReference type="PANTHER" id="PTHR30353">
    <property type="entry name" value="INNER MEMBRANE PROTEIN DEDA-RELATED"/>
    <property type="match status" value="1"/>
</dbReference>
<protein>
    <submittedName>
        <fullName evidence="9">DedA family protein</fullName>
    </submittedName>
</protein>
<proteinExistence type="inferred from homology"/>
<keyword evidence="3 7" id="KW-1003">Cell membrane</keyword>
<keyword evidence="4 7" id="KW-0812">Transmembrane</keyword>
<evidence type="ECO:0000256" key="6">
    <source>
        <dbReference type="ARBA" id="ARBA00023136"/>
    </source>
</evidence>